<evidence type="ECO:0000313" key="3">
    <source>
        <dbReference type="Proteomes" id="UP001209878"/>
    </source>
</evidence>
<dbReference type="AlphaFoldDB" id="A0AAD9UJS6"/>
<feature type="compositionally biased region" description="Basic and acidic residues" evidence="1">
    <location>
        <begin position="55"/>
        <end position="64"/>
    </location>
</feature>
<keyword evidence="3" id="KW-1185">Reference proteome</keyword>
<dbReference type="Proteomes" id="UP001209878">
    <property type="component" value="Unassembled WGS sequence"/>
</dbReference>
<evidence type="ECO:0000256" key="1">
    <source>
        <dbReference type="SAM" id="MobiDB-lite"/>
    </source>
</evidence>
<organism evidence="2 3">
    <name type="scientific">Ridgeia piscesae</name>
    <name type="common">Tubeworm</name>
    <dbReference type="NCBI Taxonomy" id="27915"/>
    <lineage>
        <taxon>Eukaryota</taxon>
        <taxon>Metazoa</taxon>
        <taxon>Spiralia</taxon>
        <taxon>Lophotrochozoa</taxon>
        <taxon>Annelida</taxon>
        <taxon>Polychaeta</taxon>
        <taxon>Sedentaria</taxon>
        <taxon>Canalipalpata</taxon>
        <taxon>Sabellida</taxon>
        <taxon>Siboglinidae</taxon>
        <taxon>Ridgeia</taxon>
    </lineage>
</organism>
<feature type="region of interest" description="Disordered" evidence="1">
    <location>
        <begin position="49"/>
        <end position="71"/>
    </location>
</feature>
<accession>A0AAD9UJS6</accession>
<comment type="caution">
    <text evidence="2">The sequence shown here is derived from an EMBL/GenBank/DDBJ whole genome shotgun (WGS) entry which is preliminary data.</text>
</comment>
<reference evidence="2" key="1">
    <citation type="journal article" date="2023" name="Mol. Biol. Evol.">
        <title>Third-Generation Sequencing Reveals the Adaptive Role of the Epigenome in Three Deep-Sea Polychaetes.</title>
        <authorList>
            <person name="Perez M."/>
            <person name="Aroh O."/>
            <person name="Sun Y."/>
            <person name="Lan Y."/>
            <person name="Juniper S.K."/>
            <person name="Young C.R."/>
            <person name="Angers B."/>
            <person name="Qian P.Y."/>
        </authorList>
    </citation>
    <scope>NUCLEOTIDE SEQUENCE</scope>
    <source>
        <strain evidence="2">R07B-5</strain>
    </source>
</reference>
<sequence length="148" mass="17421">MYRDIFNYEFNLGFHVPKKDMCDLCEKFRMASDTEKAAMQTTYDLHQRNRNLARKNKEDDKETGKTNAALNRANDPNALYLKYAFDSGFVRVDLFRRSRRSTPNPDLVHLYPGPLSIYAAKYKDLQILYISGLIPSTYHHFYKSLKHE</sequence>
<dbReference type="EMBL" id="JAODUO010000038">
    <property type="protein sequence ID" value="KAK2192099.1"/>
    <property type="molecule type" value="Genomic_DNA"/>
</dbReference>
<gene>
    <name evidence="2" type="ORF">NP493_38g00043</name>
</gene>
<name>A0AAD9UJS6_RIDPI</name>
<protein>
    <submittedName>
        <fullName evidence="2">Uncharacterized protein</fullName>
    </submittedName>
</protein>
<proteinExistence type="predicted"/>
<evidence type="ECO:0000313" key="2">
    <source>
        <dbReference type="EMBL" id="KAK2192099.1"/>
    </source>
</evidence>